<comment type="caution">
    <text evidence="11">The sequence shown here is derived from an EMBL/GenBank/DDBJ whole genome shotgun (WGS) entry which is preliminary data.</text>
</comment>
<dbReference type="InterPro" id="IPR011527">
    <property type="entry name" value="ABC1_TM_dom"/>
</dbReference>
<evidence type="ECO:0000259" key="10">
    <source>
        <dbReference type="PROSITE" id="PS50929"/>
    </source>
</evidence>
<dbReference type="FunFam" id="3.40.50.300:FF:000287">
    <property type="entry name" value="Multidrug ABC transporter ATP-binding protein"/>
    <property type="match status" value="1"/>
</dbReference>
<organism evidence="11 12">
    <name type="scientific">Dialister invisus</name>
    <dbReference type="NCBI Taxonomy" id="218538"/>
    <lineage>
        <taxon>Bacteria</taxon>
        <taxon>Bacillati</taxon>
        <taxon>Bacillota</taxon>
        <taxon>Negativicutes</taxon>
        <taxon>Veillonellales</taxon>
        <taxon>Veillonellaceae</taxon>
        <taxon>Dialister</taxon>
    </lineage>
</organism>
<dbReference type="SUPFAM" id="SSF52540">
    <property type="entry name" value="P-loop containing nucleoside triphosphate hydrolases"/>
    <property type="match status" value="1"/>
</dbReference>
<evidence type="ECO:0000256" key="2">
    <source>
        <dbReference type="ARBA" id="ARBA00022448"/>
    </source>
</evidence>
<keyword evidence="7 8" id="KW-0472">Membrane</keyword>
<evidence type="ECO:0000256" key="8">
    <source>
        <dbReference type="SAM" id="Phobius"/>
    </source>
</evidence>
<dbReference type="Pfam" id="PF00664">
    <property type="entry name" value="ABC_membrane"/>
    <property type="match status" value="1"/>
</dbReference>
<dbReference type="InterPro" id="IPR036640">
    <property type="entry name" value="ABC1_TM_sf"/>
</dbReference>
<keyword evidence="3 8" id="KW-0812">Transmembrane</keyword>
<feature type="transmembrane region" description="Helical" evidence="8">
    <location>
        <begin position="21"/>
        <end position="44"/>
    </location>
</feature>
<feature type="domain" description="ABC transporter" evidence="9">
    <location>
        <begin position="331"/>
        <end position="569"/>
    </location>
</feature>
<dbReference type="PANTHER" id="PTHR24221">
    <property type="entry name" value="ATP-BINDING CASSETTE SUB-FAMILY B"/>
    <property type="match status" value="1"/>
</dbReference>
<dbReference type="InterPro" id="IPR039421">
    <property type="entry name" value="Type_1_exporter"/>
</dbReference>
<keyword evidence="6 8" id="KW-1133">Transmembrane helix</keyword>
<feature type="domain" description="ABC transmembrane type-1" evidence="10">
    <location>
        <begin position="21"/>
        <end position="304"/>
    </location>
</feature>
<protein>
    <submittedName>
        <fullName evidence="11">ABC transporter ATP-binding protein</fullName>
    </submittedName>
</protein>
<evidence type="ECO:0000256" key="6">
    <source>
        <dbReference type="ARBA" id="ARBA00022989"/>
    </source>
</evidence>
<dbReference type="GO" id="GO:0005524">
    <property type="term" value="F:ATP binding"/>
    <property type="evidence" value="ECO:0007669"/>
    <property type="project" value="UniProtKB-KW"/>
</dbReference>
<dbReference type="Proteomes" id="UP000757890">
    <property type="component" value="Unassembled WGS sequence"/>
</dbReference>
<dbReference type="PROSITE" id="PS50929">
    <property type="entry name" value="ABC_TM1F"/>
    <property type="match status" value="1"/>
</dbReference>
<dbReference type="Gene3D" id="3.40.50.300">
    <property type="entry name" value="P-loop containing nucleotide triphosphate hydrolases"/>
    <property type="match status" value="1"/>
</dbReference>
<evidence type="ECO:0000256" key="7">
    <source>
        <dbReference type="ARBA" id="ARBA00023136"/>
    </source>
</evidence>
<dbReference type="AlphaFoldDB" id="A0A930B9A3"/>
<sequence length="578" mass="64017">MMNLKEMFQLSDRGAKDLKKGIFACTLTNLSLMLSVVVTIQIFLEVLKPLTGKEVSWSKMWILFGAGVLSAIIHFLCCKNDYRKTYVTCYTAAEDSRIRIAELVRKFPMSVFNNKDLTELTTNMMGDCASIEHSMSHIVPPLMANAISCTLICVCVMIFDWRMGLSIFCTLPLSFLIILGSRKLQERGSKKQVEAKLKASEEEQEYLEGIRIIKSCHLDGEKFSKLNDALKDLKKQSIHMELGTSVFISIAQFVLQAGIGITVFVGVHLLTGGSITILPLLLSLVIVCRMYGPILTILTLLPMLFHTLISTQRMRELAGIPVMEGRTDVPIKNNNIVFDHVSFSYNKEPVLKDISATIPEGKITALVGPSGSGKSTMSRLIARFWDVNSGTVAIGGVDVKTLDPEYLMGYMSFVFQDVTLFNDTVWNNIKIGNLEATDEQVLAAAKVACCDEFVKRLPDGYSTLLGENGSTLSGGERQRISIARALLKDAPIILLDEATASLDPENEVLIQNAISRLIKGKTVLVIAHRLRTIADADQILVLNNGKIEEAGAHEQLMSKNGLYQHLYQIQSKSQKWVV</sequence>
<dbReference type="PANTHER" id="PTHR24221:SF397">
    <property type="entry name" value="ABC TRANSPORTER, ATP-BINDING TRANSMEMBRANE PROTEIN"/>
    <property type="match status" value="1"/>
</dbReference>
<dbReference type="InterPro" id="IPR003439">
    <property type="entry name" value="ABC_transporter-like_ATP-bd"/>
</dbReference>
<evidence type="ECO:0000256" key="1">
    <source>
        <dbReference type="ARBA" id="ARBA00004651"/>
    </source>
</evidence>
<dbReference type="GO" id="GO:0140359">
    <property type="term" value="F:ABC-type transporter activity"/>
    <property type="evidence" value="ECO:0007669"/>
    <property type="project" value="InterPro"/>
</dbReference>
<feature type="transmembrane region" description="Helical" evidence="8">
    <location>
        <begin position="165"/>
        <end position="181"/>
    </location>
</feature>
<dbReference type="GO" id="GO:0016887">
    <property type="term" value="F:ATP hydrolysis activity"/>
    <property type="evidence" value="ECO:0007669"/>
    <property type="project" value="InterPro"/>
</dbReference>
<feature type="transmembrane region" description="Helical" evidence="8">
    <location>
        <begin position="56"/>
        <end position="77"/>
    </location>
</feature>
<evidence type="ECO:0000313" key="12">
    <source>
        <dbReference type="Proteomes" id="UP000757890"/>
    </source>
</evidence>
<feature type="transmembrane region" description="Helical" evidence="8">
    <location>
        <begin position="142"/>
        <end position="159"/>
    </location>
</feature>
<dbReference type="InterPro" id="IPR003593">
    <property type="entry name" value="AAA+_ATPase"/>
</dbReference>
<gene>
    <name evidence="11" type="ORF">HXL70_07455</name>
</gene>
<dbReference type="Pfam" id="PF00005">
    <property type="entry name" value="ABC_tran"/>
    <property type="match status" value="1"/>
</dbReference>
<evidence type="ECO:0000256" key="5">
    <source>
        <dbReference type="ARBA" id="ARBA00022840"/>
    </source>
</evidence>
<dbReference type="PROSITE" id="PS50893">
    <property type="entry name" value="ABC_TRANSPORTER_2"/>
    <property type="match status" value="1"/>
</dbReference>
<dbReference type="GO" id="GO:0005886">
    <property type="term" value="C:plasma membrane"/>
    <property type="evidence" value="ECO:0007669"/>
    <property type="project" value="UniProtKB-SubCell"/>
</dbReference>
<comment type="subcellular location">
    <subcellularLocation>
        <location evidence="1">Cell membrane</location>
        <topology evidence="1">Multi-pass membrane protein</topology>
    </subcellularLocation>
</comment>
<feature type="transmembrane region" description="Helical" evidence="8">
    <location>
        <begin position="242"/>
        <end position="265"/>
    </location>
</feature>
<dbReference type="InterPro" id="IPR017871">
    <property type="entry name" value="ABC_transporter-like_CS"/>
</dbReference>
<accession>A0A930B9A3</accession>
<proteinExistence type="predicted"/>
<evidence type="ECO:0000259" key="9">
    <source>
        <dbReference type="PROSITE" id="PS50893"/>
    </source>
</evidence>
<evidence type="ECO:0000313" key="11">
    <source>
        <dbReference type="EMBL" id="MBF1129861.1"/>
    </source>
</evidence>
<feature type="transmembrane region" description="Helical" evidence="8">
    <location>
        <begin position="277"/>
        <end position="305"/>
    </location>
</feature>
<dbReference type="EMBL" id="JABZMK010000061">
    <property type="protein sequence ID" value="MBF1129861.1"/>
    <property type="molecule type" value="Genomic_DNA"/>
</dbReference>
<keyword evidence="2" id="KW-0813">Transport</keyword>
<name>A0A930B9A3_9FIRM</name>
<dbReference type="Gene3D" id="1.20.1560.10">
    <property type="entry name" value="ABC transporter type 1, transmembrane domain"/>
    <property type="match status" value="1"/>
</dbReference>
<dbReference type="GO" id="GO:0034040">
    <property type="term" value="F:ATPase-coupled lipid transmembrane transporter activity"/>
    <property type="evidence" value="ECO:0007669"/>
    <property type="project" value="TreeGrafter"/>
</dbReference>
<dbReference type="SMART" id="SM00382">
    <property type="entry name" value="AAA"/>
    <property type="match status" value="1"/>
</dbReference>
<dbReference type="PROSITE" id="PS00211">
    <property type="entry name" value="ABC_TRANSPORTER_1"/>
    <property type="match status" value="1"/>
</dbReference>
<dbReference type="SUPFAM" id="SSF90123">
    <property type="entry name" value="ABC transporter transmembrane region"/>
    <property type="match status" value="1"/>
</dbReference>
<dbReference type="InterPro" id="IPR027417">
    <property type="entry name" value="P-loop_NTPase"/>
</dbReference>
<evidence type="ECO:0000256" key="3">
    <source>
        <dbReference type="ARBA" id="ARBA00022692"/>
    </source>
</evidence>
<keyword evidence="5 11" id="KW-0067">ATP-binding</keyword>
<keyword evidence="4" id="KW-0547">Nucleotide-binding</keyword>
<reference evidence="11" key="1">
    <citation type="submission" date="2020-04" db="EMBL/GenBank/DDBJ databases">
        <title>Deep metagenomics examines the oral microbiome during advanced dental caries in children, revealing novel taxa and co-occurrences with host molecules.</title>
        <authorList>
            <person name="Baker J.L."/>
            <person name="Morton J.T."/>
            <person name="Dinis M."/>
            <person name="Alvarez R."/>
            <person name="Tran N.C."/>
            <person name="Knight R."/>
            <person name="Edlund A."/>
        </authorList>
    </citation>
    <scope>NUCLEOTIDE SEQUENCE</scope>
    <source>
        <strain evidence="11">JCVI_32_bin.14</strain>
    </source>
</reference>
<evidence type="ECO:0000256" key="4">
    <source>
        <dbReference type="ARBA" id="ARBA00022741"/>
    </source>
</evidence>